<protein>
    <submittedName>
        <fullName evidence="2">Uncharacterized protein</fullName>
    </submittedName>
</protein>
<dbReference type="EMBL" id="CP007806">
    <property type="protein sequence ID" value="AIG24818.1"/>
    <property type="molecule type" value="Genomic_DNA"/>
</dbReference>
<dbReference type="KEGG" id="blr:BRLA_c004370"/>
<feature type="transmembrane region" description="Helical" evidence="1">
    <location>
        <begin position="612"/>
        <end position="632"/>
    </location>
</feature>
<feature type="transmembrane region" description="Helical" evidence="1">
    <location>
        <begin position="550"/>
        <end position="568"/>
    </location>
</feature>
<dbReference type="RefSeq" id="WP_003333524.1">
    <property type="nucleotide sequence ID" value="NZ_CP007806.1"/>
</dbReference>
<evidence type="ECO:0000256" key="1">
    <source>
        <dbReference type="SAM" id="Phobius"/>
    </source>
</evidence>
<dbReference type="HOGENOM" id="CLU_013382_1_0_9"/>
<feature type="transmembrane region" description="Helical" evidence="1">
    <location>
        <begin position="639"/>
        <end position="661"/>
    </location>
</feature>
<feature type="transmembrane region" description="Helical" evidence="1">
    <location>
        <begin position="418"/>
        <end position="438"/>
    </location>
</feature>
<feature type="transmembrane region" description="Helical" evidence="1">
    <location>
        <begin position="703"/>
        <end position="721"/>
    </location>
</feature>
<accession>A0A075R0X9</accession>
<dbReference type="AlphaFoldDB" id="A0A075R0X9"/>
<evidence type="ECO:0000313" key="2">
    <source>
        <dbReference type="EMBL" id="AIG24818.1"/>
    </source>
</evidence>
<keyword evidence="1" id="KW-0812">Transmembrane</keyword>
<name>A0A075R0X9_BRELA</name>
<gene>
    <name evidence="2" type="ORF">BRLA_c004370</name>
</gene>
<reference evidence="2 3" key="1">
    <citation type="journal article" date="2011" name="J. Bacteriol.">
        <title>Genome sequence of Brevibacillus laterosporus LMG 15441, a pathogen of invertebrates.</title>
        <authorList>
            <person name="Djukic M."/>
            <person name="Poehlein A."/>
            <person name="Thurmer A."/>
            <person name="Daniel R."/>
        </authorList>
    </citation>
    <scope>NUCLEOTIDE SEQUENCE [LARGE SCALE GENOMIC DNA]</scope>
    <source>
        <strain evidence="2 3">LMG 15441</strain>
    </source>
</reference>
<feature type="transmembrane region" description="Helical" evidence="1">
    <location>
        <begin position="507"/>
        <end position="530"/>
    </location>
</feature>
<proteinExistence type="predicted"/>
<dbReference type="Proteomes" id="UP000005850">
    <property type="component" value="Chromosome"/>
</dbReference>
<feature type="transmembrane region" description="Helical" evidence="1">
    <location>
        <begin position="758"/>
        <end position="777"/>
    </location>
</feature>
<feature type="transmembrane region" description="Helical" evidence="1">
    <location>
        <begin position="733"/>
        <end position="752"/>
    </location>
</feature>
<dbReference type="STRING" id="1042163.BRLA_c004370"/>
<feature type="transmembrane region" description="Helical" evidence="1">
    <location>
        <begin position="588"/>
        <end position="606"/>
    </location>
</feature>
<feature type="transmembrane region" description="Helical" evidence="1">
    <location>
        <begin position="454"/>
        <end position="471"/>
    </location>
</feature>
<evidence type="ECO:0000313" key="3">
    <source>
        <dbReference type="Proteomes" id="UP000005850"/>
    </source>
</evidence>
<keyword evidence="1" id="KW-1133">Transmembrane helix</keyword>
<keyword evidence="3" id="KW-1185">Reference proteome</keyword>
<feature type="transmembrane region" description="Helical" evidence="1">
    <location>
        <begin position="477"/>
        <end position="500"/>
    </location>
</feature>
<dbReference type="eggNOG" id="COG3119">
    <property type="taxonomic scope" value="Bacteria"/>
</dbReference>
<keyword evidence="1" id="KW-0472">Membrane</keyword>
<sequence>MKIKLLRWMLILVVILEISFPKASFATSSHTTSPLLTTPFISIKNRQVIILAVDMFSFNDLQELRYRQPFAGHMHKAGYAALTMRTAGPRTAANGYLLMGSGGQAQYTEASETLYQHNESTSNNETAEQRMSRLTNPHTINKKSALFYPGIFRLQRDNENKPYTARIGLMGDGIERVDGTVAFYGNADYGEKKQRHASLLGVTSTGEIRKGMVSPDMLLEKDLRYPYGLRTKKDVVLQQIAGDKSSSLIIWQYGDLARLYRQMPEMSPSHFKQMYQQIIGDLAKIAGQIIAKLQPGQMFLLLSADANPIAIKEKSILTPFLMWTYSGVKTGELTSITTRQPGLVSGLDLLPTVYHWIHLPLPEHVIGHVIHPATNQPIPFISTTEVSQVKDNQSDWRISSFFQKIDRIHRIYANRPSIIYSFVILQLAGLLLGLLLWYRYQYQSRAVSVRVRKFVRLLLTALLLVPFLLLLEPLVDISLPILATLSLLGIVAGGMAYWLCRLSLSTGFFLIGVCTTIGLLVDGFTGAHLMKRSFLGYDPVIGARFYGMGNEYEGVLIGASLLFFAAFYQWEQERERKQIKNEQTNLSLGGLILLIVCMGIILWYLASPQYGTNAGGFLATGLAYVVTLLRFYQIRLRKISLLLIGGSLLVGMASLLIIHLFSMQPMTHVGKVAHDIITGNWIEVGQIIQRKLEMNLRLIRVSLWSKVFFLSLFIVSVISFYPQQYMRRLYASYPALVMGFSGIMAGSLAGLFLNDSGIVSAATSIIFFVSPALLLTLQEDKIARKY</sequence>
<organism evidence="2 3">
    <name type="scientific">Brevibacillus laterosporus LMG 15441</name>
    <dbReference type="NCBI Taxonomy" id="1042163"/>
    <lineage>
        <taxon>Bacteria</taxon>
        <taxon>Bacillati</taxon>
        <taxon>Bacillota</taxon>
        <taxon>Bacilli</taxon>
        <taxon>Bacillales</taxon>
        <taxon>Paenibacillaceae</taxon>
        <taxon>Brevibacillus</taxon>
    </lineage>
</organism>